<dbReference type="EMBL" id="BAAAQW010000003">
    <property type="protein sequence ID" value="GAA2198604.1"/>
    <property type="molecule type" value="Genomic_DNA"/>
</dbReference>
<sequence length="71" mass="7991">MPARADEYAIGKHATVPDGDVIYRVKMHSMAKVYVVADRQTRMWLSFKPTALIDGRVRADANSFCPAQPLR</sequence>
<comment type="caution">
    <text evidence="1">The sequence shown here is derived from an EMBL/GenBank/DDBJ whole genome shotgun (WGS) entry which is preliminary data.</text>
</comment>
<dbReference type="Proteomes" id="UP001500432">
    <property type="component" value="Unassembled WGS sequence"/>
</dbReference>
<accession>A0ABN3BPM8</accession>
<reference evidence="1 2" key="1">
    <citation type="journal article" date="2019" name="Int. J. Syst. Evol. Microbiol.">
        <title>The Global Catalogue of Microorganisms (GCM) 10K type strain sequencing project: providing services to taxonomists for standard genome sequencing and annotation.</title>
        <authorList>
            <consortium name="The Broad Institute Genomics Platform"/>
            <consortium name="The Broad Institute Genome Sequencing Center for Infectious Disease"/>
            <person name="Wu L."/>
            <person name="Ma J."/>
        </authorList>
    </citation>
    <scope>NUCLEOTIDE SEQUENCE [LARGE SCALE GENOMIC DNA]</scope>
    <source>
        <strain evidence="1 2">JCM 16034</strain>
    </source>
</reference>
<name>A0ABN3BPM8_9MICC</name>
<proteinExistence type="predicted"/>
<protein>
    <submittedName>
        <fullName evidence="1">Uncharacterized protein</fullName>
    </submittedName>
</protein>
<keyword evidence="2" id="KW-1185">Reference proteome</keyword>
<organism evidence="1 2">
    <name type="scientific">Sinomonas flava</name>
    <dbReference type="NCBI Taxonomy" id="496857"/>
    <lineage>
        <taxon>Bacteria</taxon>
        <taxon>Bacillati</taxon>
        <taxon>Actinomycetota</taxon>
        <taxon>Actinomycetes</taxon>
        <taxon>Micrococcales</taxon>
        <taxon>Micrococcaceae</taxon>
        <taxon>Sinomonas</taxon>
    </lineage>
</organism>
<evidence type="ECO:0000313" key="1">
    <source>
        <dbReference type="EMBL" id="GAA2198604.1"/>
    </source>
</evidence>
<gene>
    <name evidence="1" type="ORF">GCM10009849_11930</name>
</gene>
<evidence type="ECO:0000313" key="2">
    <source>
        <dbReference type="Proteomes" id="UP001500432"/>
    </source>
</evidence>